<proteinExistence type="predicted"/>
<evidence type="ECO:0000313" key="4">
    <source>
        <dbReference type="Proteomes" id="UP000426772"/>
    </source>
</evidence>
<protein>
    <submittedName>
        <fullName evidence="1">Uncharacterized protein</fullName>
    </submittedName>
</protein>
<geneLocation type="plasmid" evidence="1">
    <name>pPV989-508</name>
</geneLocation>
<keyword evidence="1" id="KW-0614">Plasmid</keyword>
<geneLocation type="plasmid" evidence="3">
    <name>ppv989-508</name>
</geneLocation>
<name>A0AAN1NUF8_9GAMM</name>
<sequence>MVHPGQHAEQMKSEYSAEPAPIFVSGHASLKRRFQPSAAYEGYAGFWRFQPEIARHGRKPSRKIELITVNETA</sequence>
<keyword evidence="4" id="KW-1185">Reference proteome</keyword>
<evidence type="ECO:0000313" key="3">
    <source>
        <dbReference type="Proteomes" id="UP000241538"/>
    </source>
</evidence>
<dbReference type="Proteomes" id="UP000241538">
    <property type="component" value="Plasmid pPV989-508"/>
</dbReference>
<dbReference type="EMBL" id="CP028350">
    <property type="protein sequence ID" value="AVV39405.1"/>
    <property type="molecule type" value="Genomic_DNA"/>
</dbReference>
<dbReference type="AlphaFoldDB" id="A0AAN1NUF8"/>
<dbReference type="Proteomes" id="UP000426772">
    <property type="component" value="Unassembled WGS sequence"/>
</dbReference>
<reference evidence="2 4" key="2">
    <citation type="submission" date="2018-10" db="EMBL/GenBank/DDBJ databases">
        <title>Draft genome sequence of Pantoea vagans isolated from corpses of the sugarcane aphid Melanaphis sacchari Zehntner.</title>
        <authorList>
            <person name="Toledo E."/>
            <person name="Pena G."/>
            <person name="Lozano L."/>
        </authorList>
    </citation>
    <scope>NUCLEOTIDE SEQUENCE [LARGE SCALE GENOMIC DNA]</scope>
    <source>
        <strain evidence="2 4">ET-90</strain>
    </source>
</reference>
<evidence type="ECO:0000313" key="1">
    <source>
        <dbReference type="EMBL" id="AVV39405.1"/>
    </source>
</evidence>
<dbReference type="EMBL" id="RCNL01000002">
    <property type="protein sequence ID" value="TXL80199.1"/>
    <property type="molecule type" value="Genomic_DNA"/>
</dbReference>
<organism evidence="1 3">
    <name type="scientific">Pantoea vagans</name>
    <dbReference type="NCBI Taxonomy" id="470934"/>
    <lineage>
        <taxon>Bacteria</taxon>
        <taxon>Pseudomonadati</taxon>
        <taxon>Pseudomonadota</taxon>
        <taxon>Gammaproteobacteria</taxon>
        <taxon>Enterobacterales</taxon>
        <taxon>Erwiniaceae</taxon>
        <taxon>Pantoea</taxon>
    </lineage>
</organism>
<reference evidence="1 3" key="1">
    <citation type="journal article" date="2018" name="Int J Genomics">
        <title>Comparative Genomics Analysis of Plasmid pPV989-94 from a Clinical Isolate of Pantoea vagans PV989.</title>
        <authorList>
            <person name="Xu L."/>
            <person name="Yin M."/>
            <person name="Zhu T."/>
            <person name="Lu J."/>
            <person name="Bao Q."/>
        </authorList>
    </citation>
    <scope>NUCLEOTIDE SEQUENCE [LARGE SCALE GENOMIC DNA]</scope>
    <source>
        <strain evidence="1 3">PV989</strain>
        <plasmid evidence="1">pPV989-508</plasmid>
        <plasmid evidence="3">ppv989-508</plasmid>
    </source>
</reference>
<evidence type="ECO:0000313" key="2">
    <source>
        <dbReference type="EMBL" id="TXL80199.1"/>
    </source>
</evidence>
<accession>A0AAN1NUF8</accession>
<gene>
    <name evidence="1" type="ORF">C9381_19395</name>
    <name evidence="2" type="ORF">D9O29_08110</name>
</gene>